<keyword evidence="15" id="KW-1185">Reference proteome</keyword>
<reference evidence="14" key="1">
    <citation type="submission" date="2023-06" db="EMBL/GenBank/DDBJ databases">
        <authorList>
            <person name="Delattre M."/>
        </authorList>
    </citation>
    <scope>NUCLEOTIDE SEQUENCE</scope>
    <source>
        <strain evidence="14">AF72</strain>
    </source>
</reference>
<dbReference type="PANTHER" id="PTHR10736">
    <property type="entry name" value="BESTROPHIN"/>
    <property type="match status" value="1"/>
</dbReference>
<feature type="region of interest" description="Disordered" evidence="12">
    <location>
        <begin position="385"/>
        <end position="419"/>
    </location>
</feature>
<feature type="non-terminal residue" evidence="14">
    <location>
        <position position="839"/>
    </location>
</feature>
<dbReference type="AlphaFoldDB" id="A0AA36CCW8"/>
<comment type="caution">
    <text evidence="14">The sequence shown here is derived from an EMBL/GenBank/DDBJ whole genome shotgun (WGS) entry which is preliminary data.</text>
</comment>
<gene>
    <name evidence="14" type="ORF">MSPICULIGERA_LOCUS4641</name>
</gene>
<dbReference type="GO" id="GO:0016758">
    <property type="term" value="F:hexosyltransferase activity"/>
    <property type="evidence" value="ECO:0007669"/>
    <property type="project" value="InterPro"/>
</dbReference>
<evidence type="ECO:0000256" key="7">
    <source>
        <dbReference type="ARBA" id="ARBA00022968"/>
    </source>
</evidence>
<feature type="transmembrane region" description="Helical" evidence="13">
    <location>
        <begin position="36"/>
        <end position="54"/>
    </location>
</feature>
<evidence type="ECO:0000256" key="13">
    <source>
        <dbReference type="SAM" id="Phobius"/>
    </source>
</evidence>
<dbReference type="EMBL" id="CATQJA010001156">
    <property type="protein sequence ID" value="CAJ0566025.1"/>
    <property type="molecule type" value="Genomic_DNA"/>
</dbReference>
<dbReference type="InterPro" id="IPR000615">
    <property type="entry name" value="Bestrophin"/>
</dbReference>
<dbReference type="Pfam" id="PF01762">
    <property type="entry name" value="Galactosyl_T"/>
    <property type="match status" value="1"/>
</dbReference>
<dbReference type="Proteomes" id="UP001177023">
    <property type="component" value="Unassembled WGS sequence"/>
</dbReference>
<evidence type="ECO:0000313" key="14">
    <source>
        <dbReference type="EMBL" id="CAJ0566025.1"/>
    </source>
</evidence>
<name>A0AA36CCW8_9BILA</name>
<evidence type="ECO:0000256" key="9">
    <source>
        <dbReference type="ARBA" id="ARBA00023034"/>
    </source>
</evidence>
<comment type="similarity">
    <text evidence="3">Belongs to the glycosyltransferase 31 family.</text>
</comment>
<evidence type="ECO:0000256" key="2">
    <source>
        <dbReference type="ARBA" id="ARBA00004323"/>
    </source>
</evidence>
<dbReference type="Pfam" id="PF01062">
    <property type="entry name" value="Bestrophin"/>
    <property type="match status" value="1"/>
</dbReference>
<evidence type="ECO:0000256" key="4">
    <source>
        <dbReference type="ARBA" id="ARBA00022676"/>
    </source>
</evidence>
<evidence type="ECO:0000256" key="12">
    <source>
        <dbReference type="SAM" id="MobiDB-lite"/>
    </source>
</evidence>
<keyword evidence="9" id="KW-0333">Golgi apparatus</keyword>
<dbReference type="InterPro" id="IPR021134">
    <property type="entry name" value="Bestrophin-like"/>
</dbReference>
<evidence type="ECO:0008006" key="16">
    <source>
        <dbReference type="Google" id="ProtNLM"/>
    </source>
</evidence>
<feature type="compositionally biased region" description="Basic and acidic residues" evidence="12">
    <location>
        <begin position="385"/>
        <end position="404"/>
    </location>
</feature>
<keyword evidence="8 13" id="KW-1133">Transmembrane helix</keyword>
<keyword evidence="10 13" id="KW-0472">Membrane</keyword>
<feature type="transmembrane region" description="Helical" evidence="13">
    <location>
        <begin position="75"/>
        <end position="93"/>
    </location>
</feature>
<accession>A0AA36CCW8</accession>
<sequence length="839" mass="97076">MTVSYNHQVATSKPYLILKLLGRWKGSVWKAVSVELGIWLVLYYTIFCVYRYAFGRSAQQRFEDFIRFFDASMKYIPLDFLLSFFVTIIVSRWSTIFQNLGMIDNIALFTSNFVKGTSDRARNIRRNIVRYCCLSQAMVFRDLSMQVRRRFPTFEALVAGGFMMEHELEQFHAVKNRYAKYWVPLNWALTLCNDAKKEGFIDSHINEYAITQEIRHFRTGLSLVWQHDWISLPILYPQIVFTATHVYFLLALFSRQFIVTADRVPGEVDIHFPVMTVCQFIFYVGWMKVAMALLNPFGEDDDDYDCNFLLDRNLTMSLGCQDAHRDPPEMKKDAFWNMEQAQPLYSWHSALRHINFFMGSAALQEKEEGGMKGQEITMVPHPVNEKYMNRNEPGERRPTVDLRIRRNTPRPSISDRSAGEDEAGLLLLGRYSPRPQRTAQLGSMLSTSLANIRRMTNASMGSRSRVNSAVIVEEGADRIARLPPFENGLRPRAASERPPQINISRGSLDSDRSNISFSKCTNLFCQFFVNKILPYLLIALLILKVERHYFAPRMEYPFLKVDNTSRVDLGFRFRQSQRHENCGPNTTLFIGVISRPTEFDLRESVRNSWAKKENFDSNFTRVEFFVGKPKDWEIERLHAEMWQHGDISIIDMEEDYYALPQKTLGLLMYKEQHWFLAPESKRIYGACSVKTKVQRHGKWSIPRWLLPQKTFPQYCSTGIYMFAGNSTVNDILERVGVSKYSRSANYRKLPEDVLFSGIFPEQLGISRVTIPGVSFNSTVLTGCENGTTLVYSLHMTSSKDPAEHLTWIRNTAAAKCFDLNLAKKKQNSEEESEEAEEPE</sequence>
<proteinExistence type="inferred from homology"/>
<keyword evidence="7" id="KW-0735">Signal-anchor</keyword>
<evidence type="ECO:0000256" key="10">
    <source>
        <dbReference type="ARBA" id="ARBA00023136"/>
    </source>
</evidence>
<dbReference type="GO" id="GO:0000139">
    <property type="term" value="C:Golgi membrane"/>
    <property type="evidence" value="ECO:0007669"/>
    <property type="project" value="UniProtKB-SubCell"/>
</dbReference>
<evidence type="ECO:0000256" key="1">
    <source>
        <dbReference type="ARBA" id="ARBA00004141"/>
    </source>
</evidence>
<comment type="subcellular location">
    <subcellularLocation>
        <location evidence="2">Golgi apparatus membrane</location>
        <topology evidence="2">Single-pass type II membrane protein</topology>
    </subcellularLocation>
    <subcellularLocation>
        <location evidence="1">Membrane</location>
        <topology evidence="1">Multi-pass membrane protein</topology>
    </subcellularLocation>
</comment>
<organism evidence="14 15">
    <name type="scientific">Mesorhabditis spiculigera</name>
    <dbReference type="NCBI Taxonomy" id="96644"/>
    <lineage>
        <taxon>Eukaryota</taxon>
        <taxon>Metazoa</taxon>
        <taxon>Ecdysozoa</taxon>
        <taxon>Nematoda</taxon>
        <taxon>Chromadorea</taxon>
        <taxon>Rhabditida</taxon>
        <taxon>Rhabditina</taxon>
        <taxon>Rhabditomorpha</taxon>
        <taxon>Rhabditoidea</taxon>
        <taxon>Rhabditidae</taxon>
        <taxon>Mesorhabditinae</taxon>
        <taxon>Mesorhabditis</taxon>
    </lineage>
</organism>
<evidence type="ECO:0000256" key="11">
    <source>
        <dbReference type="ARBA" id="ARBA00034769"/>
    </source>
</evidence>
<evidence type="ECO:0000256" key="6">
    <source>
        <dbReference type="ARBA" id="ARBA00022692"/>
    </source>
</evidence>
<dbReference type="GO" id="GO:0005254">
    <property type="term" value="F:chloride channel activity"/>
    <property type="evidence" value="ECO:0007669"/>
    <property type="project" value="InterPro"/>
</dbReference>
<dbReference type="InterPro" id="IPR002659">
    <property type="entry name" value="Glyco_trans_31"/>
</dbReference>
<protein>
    <recommendedName>
        <fullName evidence="16">Bestrophin homolog</fullName>
    </recommendedName>
</protein>
<dbReference type="PANTHER" id="PTHR10736:SF61">
    <property type="entry name" value="BESTROPHIN HOMOLOG 24"/>
    <property type="match status" value="1"/>
</dbReference>
<keyword evidence="4" id="KW-0328">Glycosyltransferase</keyword>
<comment type="similarity">
    <text evidence="11">Belongs to the anion channel-forming bestrophin (TC 1.A.46) family. Calcium-sensitive chloride channel subfamily.</text>
</comment>
<evidence type="ECO:0000256" key="8">
    <source>
        <dbReference type="ARBA" id="ARBA00022989"/>
    </source>
</evidence>
<evidence type="ECO:0000256" key="5">
    <source>
        <dbReference type="ARBA" id="ARBA00022679"/>
    </source>
</evidence>
<evidence type="ECO:0000256" key="3">
    <source>
        <dbReference type="ARBA" id="ARBA00008661"/>
    </source>
</evidence>
<evidence type="ECO:0000313" key="15">
    <source>
        <dbReference type="Proteomes" id="UP001177023"/>
    </source>
</evidence>
<keyword evidence="6 13" id="KW-0812">Transmembrane</keyword>
<keyword evidence="5" id="KW-0808">Transferase</keyword>